<dbReference type="GO" id="GO:0016491">
    <property type="term" value="F:oxidoreductase activity"/>
    <property type="evidence" value="ECO:0007669"/>
    <property type="project" value="InterPro"/>
</dbReference>
<sequence>MKKKVNFIALSIFVMLLTNSCELKNKNHFMEGETISNVNIVNELDPVCEMPTSNNLNDTLNYQGKLYGFCSSHCKEEFKRNPWKYMSK</sequence>
<evidence type="ECO:0000259" key="1">
    <source>
        <dbReference type="Pfam" id="PF04945"/>
    </source>
</evidence>
<name>A0A0X3AMV5_9FLAO</name>
<dbReference type="AlphaFoldDB" id="A0A0X3AMV5"/>
<evidence type="ECO:0000313" key="2">
    <source>
        <dbReference type="EMBL" id="CVK15702.1"/>
    </source>
</evidence>
<dbReference type="InterPro" id="IPR012348">
    <property type="entry name" value="RNR-like"/>
</dbReference>
<evidence type="ECO:0000313" key="3">
    <source>
        <dbReference type="Proteomes" id="UP000182761"/>
    </source>
</evidence>
<organism evidence="2 3">
    <name type="scientific">Apibacter mensalis</name>
    <dbReference type="NCBI Taxonomy" id="1586267"/>
    <lineage>
        <taxon>Bacteria</taxon>
        <taxon>Pseudomonadati</taxon>
        <taxon>Bacteroidota</taxon>
        <taxon>Flavobacteriia</taxon>
        <taxon>Flavobacteriales</taxon>
        <taxon>Weeksellaceae</taxon>
        <taxon>Apibacter</taxon>
    </lineage>
</organism>
<accession>A0A0X3AMV5</accession>
<dbReference type="Proteomes" id="UP000182761">
    <property type="component" value="Unassembled WGS sequence"/>
</dbReference>
<dbReference type="SUPFAM" id="SSF47240">
    <property type="entry name" value="Ferritin-like"/>
    <property type="match status" value="1"/>
</dbReference>
<feature type="domain" description="YHS" evidence="1">
    <location>
        <begin position="45"/>
        <end position="87"/>
    </location>
</feature>
<dbReference type="Pfam" id="PF04945">
    <property type="entry name" value="YHS"/>
    <property type="match status" value="1"/>
</dbReference>
<proteinExistence type="predicted"/>
<dbReference type="Gene3D" id="1.10.620.20">
    <property type="entry name" value="Ribonucleotide Reductase, subunit A"/>
    <property type="match status" value="1"/>
</dbReference>
<dbReference type="STRING" id="1586267.GCA_001418685_00533"/>
<dbReference type="RefSeq" id="WP_055424930.1">
    <property type="nucleotide sequence ID" value="NZ_FCOR01000003.1"/>
</dbReference>
<reference evidence="2 3" key="1">
    <citation type="submission" date="2016-01" db="EMBL/GenBank/DDBJ databases">
        <authorList>
            <person name="McClelland M."/>
            <person name="Jain A."/>
            <person name="Saraogi P."/>
            <person name="Mendelson R."/>
            <person name="Westerman R."/>
            <person name="SanMiguel P."/>
            <person name="Csonka L."/>
        </authorList>
    </citation>
    <scope>NUCLEOTIDE SEQUENCE [LARGE SCALE GENOMIC DNA]</scope>
    <source>
        <strain evidence="2 3">R-53146</strain>
    </source>
</reference>
<gene>
    <name evidence="2" type="ORF">Ga0061079_10312</name>
</gene>
<keyword evidence="3" id="KW-1185">Reference proteome</keyword>
<dbReference type="InterPro" id="IPR009078">
    <property type="entry name" value="Ferritin-like_SF"/>
</dbReference>
<protein>
    <submittedName>
        <fullName evidence="2">YHS domain-containing protein</fullName>
    </submittedName>
</protein>
<dbReference type="EMBL" id="FCOR01000003">
    <property type="protein sequence ID" value="CVK15702.1"/>
    <property type="molecule type" value="Genomic_DNA"/>
</dbReference>
<dbReference type="InterPro" id="IPR007029">
    <property type="entry name" value="YHS_dom"/>
</dbReference>